<dbReference type="Proteomes" id="UP000074119">
    <property type="component" value="Chromosome"/>
</dbReference>
<feature type="chain" id="PRO_5007275199" description="EfeO-type cupredoxin-like domain-containing protein" evidence="1">
    <location>
        <begin position="27"/>
        <end position="114"/>
    </location>
</feature>
<organism evidence="3 4">
    <name type="scientific">Zhongshania aliphaticivorans</name>
    <dbReference type="NCBI Taxonomy" id="1470434"/>
    <lineage>
        <taxon>Bacteria</taxon>
        <taxon>Pseudomonadati</taxon>
        <taxon>Pseudomonadota</taxon>
        <taxon>Gammaproteobacteria</taxon>
        <taxon>Cellvibrionales</taxon>
        <taxon>Spongiibacteraceae</taxon>
        <taxon>Zhongshania</taxon>
    </lineage>
</organism>
<name>A0A127MA14_9GAMM</name>
<accession>A0A127MA14</accession>
<dbReference type="InterPro" id="IPR008972">
    <property type="entry name" value="Cupredoxin"/>
</dbReference>
<evidence type="ECO:0000259" key="2">
    <source>
        <dbReference type="Pfam" id="PF13473"/>
    </source>
</evidence>
<reference evidence="3 4" key="1">
    <citation type="submission" date="2015-12" db="EMBL/GenBank/DDBJ databases">
        <authorList>
            <person name="Shamseldin A."/>
            <person name="Moawad H."/>
            <person name="Abd El-Rahim W.M."/>
            <person name="Sadowsky M.J."/>
        </authorList>
    </citation>
    <scope>NUCLEOTIDE SEQUENCE [LARGE SCALE GENOMIC DNA]</scope>
    <source>
        <strain evidence="3 4">SM2</strain>
    </source>
</reference>
<feature type="domain" description="EfeO-type cupredoxin-like" evidence="2">
    <location>
        <begin position="13"/>
        <end position="113"/>
    </location>
</feature>
<dbReference type="KEGG" id="zal:AZF00_18040"/>
<dbReference type="InterPro" id="IPR028096">
    <property type="entry name" value="EfeO_Cupredoxin"/>
</dbReference>
<dbReference type="AlphaFoldDB" id="A0A127MA14"/>
<keyword evidence="1" id="KW-0732">Signal</keyword>
<dbReference type="EMBL" id="CP014544">
    <property type="protein sequence ID" value="AMO70087.1"/>
    <property type="molecule type" value="Genomic_DNA"/>
</dbReference>
<sequence length="114" mass="12738">MSKLMSTLSHSIGAALLLLAATSVWAEKPSFNLEIREHLFTPSELRVPANTKIKLWVYNRDSTPEEFESYELNREKVILGGQKALLFIGPLPAGEYPFFGEFNPKSAQGKIIAE</sequence>
<proteinExistence type="predicted"/>
<gene>
    <name evidence="3" type="ORF">AZF00_18040</name>
</gene>
<protein>
    <recommendedName>
        <fullName evidence="2">EfeO-type cupredoxin-like domain-containing protein</fullName>
    </recommendedName>
</protein>
<feature type="signal peptide" evidence="1">
    <location>
        <begin position="1"/>
        <end position="26"/>
    </location>
</feature>
<evidence type="ECO:0000313" key="4">
    <source>
        <dbReference type="Proteomes" id="UP000074119"/>
    </source>
</evidence>
<dbReference type="RefSeq" id="WP_008252891.1">
    <property type="nucleotide sequence ID" value="NZ_CP014544.1"/>
</dbReference>
<evidence type="ECO:0000313" key="3">
    <source>
        <dbReference type="EMBL" id="AMO70087.1"/>
    </source>
</evidence>
<dbReference type="SUPFAM" id="SSF49503">
    <property type="entry name" value="Cupredoxins"/>
    <property type="match status" value="1"/>
</dbReference>
<dbReference type="STRING" id="1470434.AZF00_18040"/>
<dbReference type="Pfam" id="PF13473">
    <property type="entry name" value="Cupredoxin_1"/>
    <property type="match status" value="1"/>
</dbReference>
<evidence type="ECO:0000256" key="1">
    <source>
        <dbReference type="SAM" id="SignalP"/>
    </source>
</evidence>
<dbReference type="Gene3D" id="2.60.40.420">
    <property type="entry name" value="Cupredoxins - blue copper proteins"/>
    <property type="match status" value="1"/>
</dbReference>